<dbReference type="EMBL" id="CADCUX010000347">
    <property type="protein sequence ID" value="CAA9414753.1"/>
    <property type="molecule type" value="Genomic_DNA"/>
</dbReference>
<organism evidence="2">
    <name type="scientific">uncultured Ramlibacter sp</name>
    <dbReference type="NCBI Taxonomy" id="260755"/>
    <lineage>
        <taxon>Bacteria</taxon>
        <taxon>Pseudomonadati</taxon>
        <taxon>Pseudomonadota</taxon>
        <taxon>Betaproteobacteria</taxon>
        <taxon>Burkholderiales</taxon>
        <taxon>Comamonadaceae</taxon>
        <taxon>Ramlibacter</taxon>
        <taxon>environmental samples</taxon>
    </lineage>
</organism>
<reference evidence="2" key="1">
    <citation type="submission" date="2020-02" db="EMBL/GenBank/DDBJ databases">
        <authorList>
            <person name="Meier V. D."/>
        </authorList>
    </citation>
    <scope>NUCLEOTIDE SEQUENCE</scope>
    <source>
        <strain evidence="2">AVDCRST_MAG51</strain>
    </source>
</reference>
<protein>
    <submittedName>
        <fullName evidence="2">Uncharacterized protein</fullName>
    </submittedName>
</protein>
<dbReference type="AlphaFoldDB" id="A0A6J4PFC3"/>
<feature type="non-terminal residue" evidence="2">
    <location>
        <position position="298"/>
    </location>
</feature>
<name>A0A6J4PFC3_9BURK</name>
<feature type="compositionally biased region" description="Basic residues" evidence="1">
    <location>
        <begin position="287"/>
        <end position="298"/>
    </location>
</feature>
<sequence length="298" mass="32564">DQRPAPEHRSHRPARARCAAAHAVPFRCRHLDRGAAGLRAGAHQTGRRPRGRGHGRRIAGAQVVRQEPGAEQRGQLRPASLRARRCAGPVPGWRQHHRVRPLHQSLPHPDRALRCIGAERPGGQLRAGADRPGRDRCAGPCLAPTLSGARARQQCRPGADPAVPGPGRLRLRRLPARPAAGHLDRCPAHGRAGRSHHACGAVAAGRRRPARDPRGGGNRLWPSLVQAEGGWRRRRRRRSPDPHRRGAGPVRAGLPRQPGRQRAVRRRRRGAGPVAAHERGAAFGHPLSRHRLHRAADQ</sequence>
<feature type="non-terminal residue" evidence="2">
    <location>
        <position position="1"/>
    </location>
</feature>
<proteinExistence type="predicted"/>
<feature type="region of interest" description="Disordered" evidence="1">
    <location>
        <begin position="187"/>
        <end position="298"/>
    </location>
</feature>
<gene>
    <name evidence="2" type="ORF">AVDCRST_MAG51-1629</name>
</gene>
<evidence type="ECO:0000313" key="2">
    <source>
        <dbReference type="EMBL" id="CAA9414753.1"/>
    </source>
</evidence>
<accession>A0A6J4PFC3</accession>
<evidence type="ECO:0000256" key="1">
    <source>
        <dbReference type="SAM" id="MobiDB-lite"/>
    </source>
</evidence>